<sequence>MRRVVSLFVLAVLAALFNVVAPPSATAGAVITGQVVQYGGDPVPGTTVRLYQDAGGAPGALVDTVTTDATGNFTLSPSLDIPHWVEVVRNSRIQGGYVKDHTTGPSYVVFDISQADPVEPGTSLGRVLAAPSFISGVVVNAATGNRLRGIAVSVREIDALGVSVGNDTTDANGFFRIPVFGEEFGVKVKGGARGFENGWVGCARDVVPTWGAACSHAPGRIGRIQLDRL</sequence>
<dbReference type="EMBL" id="QXGH01000024">
    <property type="protein sequence ID" value="RHW25465.1"/>
    <property type="molecule type" value="Genomic_DNA"/>
</dbReference>
<gene>
    <name evidence="2" type="ORF">D0Z08_19785</name>
</gene>
<dbReference type="RefSeq" id="WP_118926980.1">
    <property type="nucleotide sequence ID" value="NZ_QXGH01000024.1"/>
</dbReference>
<dbReference type="SUPFAM" id="SSF49464">
    <property type="entry name" value="Carboxypeptidase regulatory domain-like"/>
    <property type="match status" value="2"/>
</dbReference>
<keyword evidence="1" id="KW-0732">Signal</keyword>
<dbReference type="OrthoDB" id="3781566at2"/>
<feature type="chain" id="PRO_5019057311" description="Carboxypeptidase regulatory-like domain-containing protein" evidence="1">
    <location>
        <begin position="28"/>
        <end position="229"/>
    </location>
</feature>
<evidence type="ECO:0000256" key="1">
    <source>
        <dbReference type="SAM" id="SignalP"/>
    </source>
</evidence>
<dbReference type="AlphaFoldDB" id="A0A417XYN5"/>
<keyword evidence="3" id="KW-1185">Reference proteome</keyword>
<protein>
    <recommendedName>
        <fullName evidence="4">Carboxypeptidase regulatory-like domain-containing protein</fullName>
    </recommendedName>
</protein>
<dbReference type="Proteomes" id="UP000283644">
    <property type="component" value="Unassembled WGS sequence"/>
</dbReference>
<evidence type="ECO:0000313" key="2">
    <source>
        <dbReference type="EMBL" id="RHW25465.1"/>
    </source>
</evidence>
<comment type="caution">
    <text evidence="2">The sequence shown here is derived from an EMBL/GenBank/DDBJ whole genome shotgun (WGS) entry which is preliminary data.</text>
</comment>
<evidence type="ECO:0008006" key="4">
    <source>
        <dbReference type="Google" id="ProtNLM"/>
    </source>
</evidence>
<proteinExistence type="predicted"/>
<accession>A0A417XYN5</accession>
<evidence type="ECO:0000313" key="3">
    <source>
        <dbReference type="Proteomes" id="UP000283644"/>
    </source>
</evidence>
<dbReference type="InterPro" id="IPR008969">
    <property type="entry name" value="CarboxyPept-like_regulatory"/>
</dbReference>
<name>A0A417XYN5_9ACTN</name>
<feature type="signal peptide" evidence="1">
    <location>
        <begin position="1"/>
        <end position="27"/>
    </location>
</feature>
<reference evidence="2 3" key="1">
    <citation type="submission" date="2018-09" db="EMBL/GenBank/DDBJ databases">
        <title>Genome sequencing of Nocardioides immobilis CCTCC AB 2017083 for comparison to Nocardioides silvaticus.</title>
        <authorList>
            <person name="Li C."/>
            <person name="Wang G."/>
        </authorList>
    </citation>
    <scope>NUCLEOTIDE SEQUENCE [LARGE SCALE GENOMIC DNA]</scope>
    <source>
        <strain evidence="2 3">CCTCC AB 2017083</strain>
    </source>
</reference>
<organism evidence="2 3">
    <name type="scientific">Nocardioides immobilis</name>
    <dbReference type="NCBI Taxonomy" id="2049295"/>
    <lineage>
        <taxon>Bacteria</taxon>
        <taxon>Bacillati</taxon>
        <taxon>Actinomycetota</taxon>
        <taxon>Actinomycetes</taxon>
        <taxon>Propionibacteriales</taxon>
        <taxon>Nocardioidaceae</taxon>
        <taxon>Nocardioides</taxon>
    </lineage>
</organism>